<gene>
    <name evidence="1" type="ORF">Amon01_000375900</name>
</gene>
<comment type="caution">
    <text evidence="1">The sequence shown here is derived from an EMBL/GenBank/DDBJ whole genome shotgun (WGS) entry which is preliminary data.</text>
</comment>
<keyword evidence="2" id="KW-1185">Reference proteome</keyword>
<dbReference type="EMBL" id="BSXU01001664">
    <property type="protein sequence ID" value="GMG29742.1"/>
    <property type="molecule type" value="Genomic_DNA"/>
</dbReference>
<evidence type="ECO:0000313" key="1">
    <source>
        <dbReference type="EMBL" id="GMG29742.1"/>
    </source>
</evidence>
<reference evidence="1" key="1">
    <citation type="submission" date="2023-04" db="EMBL/GenBank/DDBJ databases">
        <title>Ambrosiozyma monospora NBRC 1965.</title>
        <authorList>
            <person name="Ichikawa N."/>
            <person name="Sato H."/>
            <person name="Tonouchi N."/>
        </authorList>
    </citation>
    <scope>NUCLEOTIDE SEQUENCE</scope>
    <source>
        <strain evidence="1">NBRC 1965</strain>
    </source>
</reference>
<dbReference type="AlphaFoldDB" id="A0A9W7DGK9"/>
<proteinExistence type="predicted"/>
<dbReference type="Proteomes" id="UP001165063">
    <property type="component" value="Unassembled WGS sequence"/>
</dbReference>
<accession>A0A9W7DGK9</accession>
<organism evidence="1 2">
    <name type="scientific">Ambrosiozyma monospora</name>
    <name type="common">Yeast</name>
    <name type="synonym">Endomycopsis monosporus</name>
    <dbReference type="NCBI Taxonomy" id="43982"/>
    <lineage>
        <taxon>Eukaryota</taxon>
        <taxon>Fungi</taxon>
        <taxon>Dikarya</taxon>
        <taxon>Ascomycota</taxon>
        <taxon>Saccharomycotina</taxon>
        <taxon>Pichiomycetes</taxon>
        <taxon>Pichiales</taxon>
        <taxon>Pichiaceae</taxon>
        <taxon>Ambrosiozyma</taxon>
    </lineage>
</organism>
<protein>
    <submittedName>
        <fullName evidence="1">Unnamed protein product</fullName>
    </submittedName>
</protein>
<name>A0A9W7DGK9_AMBMO</name>
<sequence length="93" mass="10677">MRLLLAVGICGPIYLDFGNFVKVLASIDEVKAPQVSTGWSSRSLSSWWKATDDNSDFVSMCQTSWFPNSFWIYQIPQYLLQPRVLQILCFFCT</sequence>
<evidence type="ECO:0000313" key="2">
    <source>
        <dbReference type="Proteomes" id="UP001165063"/>
    </source>
</evidence>